<evidence type="ECO:0000313" key="3">
    <source>
        <dbReference type="EMBL" id="CAD8086399.1"/>
    </source>
</evidence>
<protein>
    <submittedName>
        <fullName evidence="3">Uncharacterized protein</fullName>
    </submittedName>
</protein>
<dbReference type="AlphaFoldDB" id="A0A8S1N5I4"/>
<evidence type="ECO:0000256" key="2">
    <source>
        <dbReference type="SAM" id="MobiDB-lite"/>
    </source>
</evidence>
<dbReference type="EMBL" id="CAJJDM010000079">
    <property type="protein sequence ID" value="CAD8086399.1"/>
    <property type="molecule type" value="Genomic_DNA"/>
</dbReference>
<keyword evidence="1" id="KW-0175">Coiled coil</keyword>
<reference evidence="3" key="1">
    <citation type="submission" date="2021-01" db="EMBL/GenBank/DDBJ databases">
        <authorList>
            <consortium name="Genoscope - CEA"/>
            <person name="William W."/>
        </authorList>
    </citation>
    <scope>NUCLEOTIDE SEQUENCE</scope>
</reference>
<dbReference type="Proteomes" id="UP000688137">
    <property type="component" value="Unassembled WGS sequence"/>
</dbReference>
<accession>A0A8S1N5I4</accession>
<sequence length="231" mass="26807">MQQVNVPSQYPNIPFTNQTPINKTNTSHSPNQRMPFQSSSPIQDSNSYTPVKQLGELELLYQKIHLLQNENKMLKTQLENANLQIKQLQTKINTYNSQAIFKTTTFELVVLQKALEQLEQLKTVLQKRKTSPLKNNQTLPTEETAEVISELKSKVTFLEQKNNKLCKENQELQQLILFPAQSETKEFIREGRKQLFSDPSEIRQVNRNSPIRFVNRKGSPSNPYRSPKHKE</sequence>
<feature type="coiled-coil region" evidence="1">
    <location>
        <begin position="57"/>
        <end position="175"/>
    </location>
</feature>
<feature type="region of interest" description="Disordered" evidence="2">
    <location>
        <begin position="1"/>
        <end position="48"/>
    </location>
</feature>
<gene>
    <name evidence="3" type="ORF">PPRIM_AZ9-3.1.T0760160</name>
</gene>
<keyword evidence="4" id="KW-1185">Reference proteome</keyword>
<feature type="region of interest" description="Disordered" evidence="2">
    <location>
        <begin position="206"/>
        <end position="231"/>
    </location>
</feature>
<name>A0A8S1N5I4_PARPR</name>
<evidence type="ECO:0000313" key="4">
    <source>
        <dbReference type="Proteomes" id="UP000688137"/>
    </source>
</evidence>
<proteinExistence type="predicted"/>
<evidence type="ECO:0000256" key="1">
    <source>
        <dbReference type="SAM" id="Coils"/>
    </source>
</evidence>
<organism evidence="3 4">
    <name type="scientific">Paramecium primaurelia</name>
    <dbReference type="NCBI Taxonomy" id="5886"/>
    <lineage>
        <taxon>Eukaryota</taxon>
        <taxon>Sar</taxon>
        <taxon>Alveolata</taxon>
        <taxon>Ciliophora</taxon>
        <taxon>Intramacronucleata</taxon>
        <taxon>Oligohymenophorea</taxon>
        <taxon>Peniculida</taxon>
        <taxon>Parameciidae</taxon>
        <taxon>Paramecium</taxon>
    </lineage>
</organism>
<comment type="caution">
    <text evidence="3">The sequence shown here is derived from an EMBL/GenBank/DDBJ whole genome shotgun (WGS) entry which is preliminary data.</text>
</comment>
<dbReference type="OMA" id="QDSNSYT"/>